<proteinExistence type="predicted"/>
<dbReference type="PANTHER" id="PTHR23267">
    <property type="entry name" value="IMMUNOGLOBULIN LIGHT CHAIN"/>
    <property type="match status" value="1"/>
</dbReference>
<dbReference type="InterPro" id="IPR013783">
    <property type="entry name" value="Ig-like_fold"/>
</dbReference>
<comment type="caution">
    <text evidence="1">The sequence shown here is derived from an EMBL/GenBank/DDBJ whole genome shotgun (WGS) entry which is preliminary data.</text>
</comment>
<feature type="non-terminal residue" evidence="1">
    <location>
        <position position="1"/>
    </location>
</feature>
<keyword evidence="2" id="KW-1185">Reference proteome</keyword>
<dbReference type="Proteomes" id="UP001166674">
    <property type="component" value="Unassembled WGS sequence"/>
</dbReference>
<gene>
    <name evidence="1" type="ORF">SUZIE_139530</name>
</gene>
<accession>A0AA41MRF8</accession>
<dbReference type="InterPro" id="IPR036179">
    <property type="entry name" value="Ig-like_dom_sf"/>
</dbReference>
<protein>
    <submittedName>
        <fullName evidence="1">Ig lambda chain V-II region MGC</fullName>
    </submittedName>
</protein>
<dbReference type="Gene3D" id="2.60.40.10">
    <property type="entry name" value="Immunoglobulins"/>
    <property type="match status" value="1"/>
</dbReference>
<sequence length="52" mass="5421">SGIPNRVSGSNSGNTATLSISGLQALDEKEYYCATFDGSGNIVIDTENHGQM</sequence>
<dbReference type="AlphaFoldDB" id="A0AA41MRF8"/>
<name>A0AA41MRF8_SCICA</name>
<dbReference type="EMBL" id="JAATJV010282534">
    <property type="protein sequence ID" value="MBZ3876756.1"/>
    <property type="molecule type" value="Genomic_DNA"/>
</dbReference>
<organism evidence="1 2">
    <name type="scientific">Sciurus carolinensis</name>
    <name type="common">Eastern gray squirrel</name>
    <dbReference type="NCBI Taxonomy" id="30640"/>
    <lineage>
        <taxon>Eukaryota</taxon>
        <taxon>Metazoa</taxon>
        <taxon>Chordata</taxon>
        <taxon>Craniata</taxon>
        <taxon>Vertebrata</taxon>
        <taxon>Euteleostomi</taxon>
        <taxon>Mammalia</taxon>
        <taxon>Eutheria</taxon>
        <taxon>Euarchontoglires</taxon>
        <taxon>Glires</taxon>
        <taxon>Rodentia</taxon>
        <taxon>Sciuromorpha</taxon>
        <taxon>Sciuridae</taxon>
        <taxon>Sciurinae</taxon>
        <taxon>Sciurini</taxon>
        <taxon>Sciurus</taxon>
    </lineage>
</organism>
<dbReference type="SUPFAM" id="SSF48726">
    <property type="entry name" value="Immunoglobulin"/>
    <property type="match status" value="1"/>
</dbReference>
<reference evidence="1" key="1">
    <citation type="submission" date="2020-03" db="EMBL/GenBank/DDBJ databases">
        <title>Studies in the Genomics of Life Span.</title>
        <authorList>
            <person name="Glass D."/>
        </authorList>
    </citation>
    <scope>NUCLEOTIDE SEQUENCE</scope>
    <source>
        <strain evidence="1">SUZIE</strain>
        <tissue evidence="1">Muscle</tissue>
    </source>
</reference>
<evidence type="ECO:0000313" key="2">
    <source>
        <dbReference type="Proteomes" id="UP001166674"/>
    </source>
</evidence>
<evidence type="ECO:0000313" key="1">
    <source>
        <dbReference type="EMBL" id="MBZ3876756.1"/>
    </source>
</evidence>
<dbReference type="InterPro" id="IPR050150">
    <property type="entry name" value="IgV_Light_Chain"/>
</dbReference>